<dbReference type="AlphaFoldDB" id="A0A365YBV3"/>
<accession>A0A365YBV3</accession>
<keyword evidence="1" id="KW-1133">Transmembrane helix</keyword>
<sequence>MEPWSHGAMEPWSHGAMEPWSHGAMEPWSHGAMEPWSHGAITPQPCRYHAHRHGNNRGGSTSPRRCRKCPEHLRPRHDRGAVSGAPTVYQVKAWKLQTQSVIHFGIILVTVLPAMYLSGWFALGNAMDYLQVPGIFLMVGAALWLLFYLIFGVLQPRFSFKQVSS</sequence>
<protein>
    <submittedName>
        <fullName evidence="2">Uncharacterized protein</fullName>
    </submittedName>
</protein>
<feature type="transmembrane region" description="Helical" evidence="1">
    <location>
        <begin position="101"/>
        <end position="123"/>
    </location>
</feature>
<dbReference type="Pfam" id="PF11457">
    <property type="entry name" value="DUF3021"/>
    <property type="match status" value="1"/>
</dbReference>
<keyword evidence="1" id="KW-0812">Transmembrane</keyword>
<organism evidence="2 3">
    <name type="scientific">Glutamicibacter soli</name>
    <dbReference type="NCBI Taxonomy" id="453836"/>
    <lineage>
        <taxon>Bacteria</taxon>
        <taxon>Bacillati</taxon>
        <taxon>Actinomycetota</taxon>
        <taxon>Actinomycetes</taxon>
        <taxon>Micrococcales</taxon>
        <taxon>Micrococcaceae</taxon>
        <taxon>Glutamicibacter</taxon>
    </lineage>
</organism>
<evidence type="ECO:0000313" key="3">
    <source>
        <dbReference type="Proteomes" id="UP000252167"/>
    </source>
</evidence>
<proteinExistence type="predicted"/>
<feature type="transmembrane region" description="Helical" evidence="1">
    <location>
        <begin position="135"/>
        <end position="154"/>
    </location>
</feature>
<dbReference type="InterPro" id="IPR021560">
    <property type="entry name" value="DUF3021"/>
</dbReference>
<evidence type="ECO:0000313" key="2">
    <source>
        <dbReference type="EMBL" id="RBM00175.1"/>
    </source>
</evidence>
<reference evidence="2 3" key="1">
    <citation type="submission" date="2018-01" db="EMBL/GenBank/DDBJ databases">
        <title>Glutamicibacter soli strain NHPC-3 Whole genome sequence and assembly.</title>
        <authorList>
            <person name="Choudhury P."/>
            <person name="Gupta D."/>
            <person name="Sengupta K."/>
            <person name="Jawed A."/>
            <person name="Sultana N."/>
            <person name="Saha P."/>
        </authorList>
    </citation>
    <scope>NUCLEOTIDE SEQUENCE [LARGE SCALE GENOMIC DNA]</scope>
    <source>
        <strain evidence="2 3">NHPC-3</strain>
    </source>
</reference>
<gene>
    <name evidence="2" type="ORF">C1H84_13725</name>
</gene>
<evidence type="ECO:0000256" key="1">
    <source>
        <dbReference type="SAM" id="Phobius"/>
    </source>
</evidence>
<name>A0A365YBV3_9MICC</name>
<comment type="caution">
    <text evidence="2">The sequence shown here is derived from an EMBL/GenBank/DDBJ whole genome shotgun (WGS) entry which is preliminary data.</text>
</comment>
<keyword evidence="3" id="KW-1185">Reference proteome</keyword>
<dbReference type="Proteomes" id="UP000252167">
    <property type="component" value="Unassembled WGS sequence"/>
</dbReference>
<dbReference type="EMBL" id="POAF01000006">
    <property type="protein sequence ID" value="RBM00175.1"/>
    <property type="molecule type" value="Genomic_DNA"/>
</dbReference>
<keyword evidence="1" id="KW-0472">Membrane</keyword>